<name>A0ABY7DHB4_MYAAR</name>
<accession>A0ABY7DHB4</accession>
<evidence type="ECO:0000313" key="2">
    <source>
        <dbReference type="Proteomes" id="UP001164746"/>
    </source>
</evidence>
<dbReference type="EMBL" id="CP111013">
    <property type="protein sequence ID" value="WAQ96699.1"/>
    <property type="molecule type" value="Genomic_DNA"/>
</dbReference>
<dbReference type="Proteomes" id="UP001164746">
    <property type="component" value="Chromosome 2"/>
</dbReference>
<proteinExistence type="predicted"/>
<reference evidence="1" key="1">
    <citation type="submission" date="2022-11" db="EMBL/GenBank/DDBJ databases">
        <title>Centuries of genome instability and evolution in soft-shell clam transmissible cancer (bioRxiv).</title>
        <authorList>
            <person name="Hart S.F.M."/>
            <person name="Yonemitsu M.A."/>
            <person name="Giersch R.M."/>
            <person name="Beal B.F."/>
            <person name="Arriagada G."/>
            <person name="Davis B.W."/>
            <person name="Ostrander E.A."/>
            <person name="Goff S.P."/>
            <person name="Metzger M.J."/>
        </authorList>
    </citation>
    <scope>NUCLEOTIDE SEQUENCE</scope>
    <source>
        <strain evidence="1">MELC-2E11</strain>
        <tissue evidence="1">Siphon/mantle</tissue>
    </source>
</reference>
<organism evidence="1 2">
    <name type="scientific">Mya arenaria</name>
    <name type="common">Soft-shell clam</name>
    <dbReference type="NCBI Taxonomy" id="6604"/>
    <lineage>
        <taxon>Eukaryota</taxon>
        <taxon>Metazoa</taxon>
        <taxon>Spiralia</taxon>
        <taxon>Lophotrochozoa</taxon>
        <taxon>Mollusca</taxon>
        <taxon>Bivalvia</taxon>
        <taxon>Autobranchia</taxon>
        <taxon>Heteroconchia</taxon>
        <taxon>Euheterodonta</taxon>
        <taxon>Imparidentia</taxon>
        <taxon>Neoheterodontei</taxon>
        <taxon>Myida</taxon>
        <taxon>Myoidea</taxon>
        <taxon>Myidae</taxon>
        <taxon>Mya</taxon>
    </lineage>
</organism>
<sequence>MYLLSANVPTHRLAHVPFPPAGWRGNDASMITQPADVLKTTCSFTQKSMGLLNVARFLYERDWMHWFLEGYHSATIIIPNSDGCMAWPVYERLQNLWDGVTTL</sequence>
<gene>
    <name evidence="1" type="ORF">MAR_029389</name>
</gene>
<protein>
    <submittedName>
        <fullName evidence="1">Uncharacterized protein</fullName>
    </submittedName>
</protein>
<keyword evidence="2" id="KW-1185">Reference proteome</keyword>
<evidence type="ECO:0000313" key="1">
    <source>
        <dbReference type="EMBL" id="WAQ96699.1"/>
    </source>
</evidence>